<comment type="caution">
    <text evidence="2">The sequence shown here is derived from an EMBL/GenBank/DDBJ whole genome shotgun (WGS) entry which is preliminary data.</text>
</comment>
<reference evidence="2" key="1">
    <citation type="journal article" date="2023" name="PhytoFront">
        <title>Draft Genome Resources of Seven Strains of Tilletia horrida, Causal Agent of Kernel Smut of Rice.</title>
        <authorList>
            <person name="Khanal S."/>
            <person name="Antony Babu S."/>
            <person name="Zhou X.G."/>
        </authorList>
    </citation>
    <scope>NUCLEOTIDE SEQUENCE</scope>
    <source>
        <strain evidence="2">TX6</strain>
    </source>
</reference>
<feature type="region of interest" description="Disordered" evidence="1">
    <location>
        <begin position="605"/>
        <end position="633"/>
    </location>
</feature>
<evidence type="ECO:0000313" key="2">
    <source>
        <dbReference type="EMBL" id="KAK0543855.1"/>
    </source>
</evidence>
<feature type="region of interest" description="Disordered" evidence="1">
    <location>
        <begin position="452"/>
        <end position="473"/>
    </location>
</feature>
<protein>
    <submittedName>
        <fullName evidence="2">Uncharacterized protein</fullName>
    </submittedName>
</protein>
<evidence type="ECO:0000256" key="1">
    <source>
        <dbReference type="SAM" id="MobiDB-lite"/>
    </source>
</evidence>
<proteinExistence type="predicted"/>
<accession>A0AAN6GLN2</accession>
<dbReference type="AlphaFoldDB" id="A0AAN6GLN2"/>
<dbReference type="EMBL" id="JAPDMZ010000321">
    <property type="protein sequence ID" value="KAK0543855.1"/>
    <property type="molecule type" value="Genomic_DNA"/>
</dbReference>
<organism evidence="2 3">
    <name type="scientific">Tilletia horrida</name>
    <dbReference type="NCBI Taxonomy" id="155126"/>
    <lineage>
        <taxon>Eukaryota</taxon>
        <taxon>Fungi</taxon>
        <taxon>Dikarya</taxon>
        <taxon>Basidiomycota</taxon>
        <taxon>Ustilaginomycotina</taxon>
        <taxon>Exobasidiomycetes</taxon>
        <taxon>Tilletiales</taxon>
        <taxon>Tilletiaceae</taxon>
        <taxon>Tilletia</taxon>
    </lineage>
</organism>
<feature type="compositionally biased region" description="Basic and acidic residues" evidence="1">
    <location>
        <begin position="455"/>
        <end position="473"/>
    </location>
</feature>
<gene>
    <name evidence="2" type="ORF">OC846_006268</name>
</gene>
<dbReference type="Proteomes" id="UP001176517">
    <property type="component" value="Unassembled WGS sequence"/>
</dbReference>
<name>A0AAN6GLN2_9BASI</name>
<evidence type="ECO:0000313" key="3">
    <source>
        <dbReference type="Proteomes" id="UP001176517"/>
    </source>
</evidence>
<keyword evidence="3" id="KW-1185">Reference proteome</keyword>
<sequence>MSATADSHALQSLLDQTIARLQRLDMSQSADVVSAWKATWELLGSLDATLQCAIDGQNAEDGEICEEDGMSDDRVFELTRLPQYVPKAILADYSFLTKGYSLWDCRITHTLGPQFPKLAHMLRTPYKTSLKEMFEVRQGLLAQAETLRIPRYSSDPVRNFFIWMGGPQVPAESDLRPIMKLHEVAAPEKEPAPFALIVGTFATAQGSILQRDDADLQEPALTGEIAHAWFRHKEYAKRVGFVDANFFAHCRANKEPWSTSDSRAMFKLGWQVIQASGARVVILTAGSNRERWAFWFFRTLAFNTSSAFGVMSALVKNDVGEQVLVVFVEYELARADVDRQGWTLRLALVEKQFHIPYREPATLRTPQGHTLPKRHLPESRVMQKMDQDYANAVAEKDKIKAQYDLAASENQSVQEQLEQNSAVLARKEEEARTATAEVERLRKLNSNLQSDLDEALERRKEAEEQRRSYQRNEKGVADAKVNCDLIDRMDTAIQASMTTIGAQTRTLKAAQDQLVTDLVSMLQRTWTEPEKASNVALTELLEEMDQFRDKLLGIAHQRGEVKEDGAKMAEVLTSMKKAITQAPKKRHHGLGSFLTGVSSQLQEFDRETTSSVVNVNPDRRGDEQGRSQTRQRCEGSLSMFQTQVIARIQEERRMLDVERTQLNEVQAQERMRAKAAQDGFVANVQQAAQQYTQANL</sequence>